<reference evidence="2 3" key="1">
    <citation type="submission" date="2014-02" db="EMBL/GenBank/DDBJ databases">
        <authorList>
            <person name="Genoscope - CEA"/>
        </authorList>
    </citation>
    <scope>NUCLEOTIDE SEQUENCE [LARGE SCALE GENOMIC DNA]</scope>
    <source>
        <strain evidence="2 3">PCC 8005</strain>
    </source>
</reference>
<dbReference type="AlphaFoldDB" id="A0A9P1KK31"/>
<gene>
    <name evidence="2" type="ORF">ARTHRO_60090</name>
</gene>
<accession>A0A9P1KK31</accession>
<feature type="compositionally biased region" description="Gly residues" evidence="1">
    <location>
        <begin position="42"/>
        <end position="57"/>
    </location>
</feature>
<organism evidence="2 3">
    <name type="scientific">Limnospira indica PCC 8005</name>
    <dbReference type="NCBI Taxonomy" id="376219"/>
    <lineage>
        <taxon>Bacteria</taxon>
        <taxon>Bacillati</taxon>
        <taxon>Cyanobacteriota</taxon>
        <taxon>Cyanophyceae</taxon>
        <taxon>Oscillatoriophycideae</taxon>
        <taxon>Oscillatoriales</taxon>
        <taxon>Sirenicapillariaceae</taxon>
        <taxon>Limnospira</taxon>
    </lineage>
</organism>
<evidence type="ECO:0000256" key="1">
    <source>
        <dbReference type="SAM" id="MobiDB-lite"/>
    </source>
</evidence>
<dbReference type="EMBL" id="FO818640">
    <property type="protein sequence ID" value="CDM97489.1"/>
    <property type="molecule type" value="Genomic_DNA"/>
</dbReference>
<evidence type="ECO:0000313" key="2">
    <source>
        <dbReference type="EMBL" id="CDM97489.1"/>
    </source>
</evidence>
<feature type="region of interest" description="Disordered" evidence="1">
    <location>
        <begin position="1"/>
        <end position="75"/>
    </location>
</feature>
<keyword evidence="3" id="KW-1185">Reference proteome</keyword>
<sequence length="130" mass="14609">MDHQDEKNQAIRKPRRTRSVRGNKESRNFNSDSKRDRYVGPDGEGGGSKPLGTGGADCQGNAGDQGRATEPTTSGKVNDLLEALSSRFMDYIKAHEERLEQRLAANRDFQESIKEQMEEIKKEILQQVSE</sequence>
<dbReference type="Proteomes" id="UP000032946">
    <property type="component" value="Chromosome"/>
</dbReference>
<feature type="compositionally biased region" description="Basic residues" evidence="1">
    <location>
        <begin position="10"/>
        <end position="21"/>
    </location>
</feature>
<evidence type="ECO:0000313" key="3">
    <source>
        <dbReference type="Proteomes" id="UP000032946"/>
    </source>
</evidence>
<name>A0A9P1KK31_9CYAN</name>
<protein>
    <submittedName>
        <fullName evidence="2">Uncharacterized protein</fullName>
    </submittedName>
</protein>
<feature type="compositionally biased region" description="Basic and acidic residues" evidence="1">
    <location>
        <begin position="22"/>
        <end position="39"/>
    </location>
</feature>
<proteinExistence type="predicted"/>